<organism evidence="4 5">
    <name type="scientific">Mesorhabditis belari</name>
    <dbReference type="NCBI Taxonomy" id="2138241"/>
    <lineage>
        <taxon>Eukaryota</taxon>
        <taxon>Metazoa</taxon>
        <taxon>Ecdysozoa</taxon>
        <taxon>Nematoda</taxon>
        <taxon>Chromadorea</taxon>
        <taxon>Rhabditida</taxon>
        <taxon>Rhabditina</taxon>
        <taxon>Rhabditomorpha</taxon>
        <taxon>Rhabditoidea</taxon>
        <taxon>Rhabditidae</taxon>
        <taxon>Mesorhabditinae</taxon>
        <taxon>Mesorhabditis</taxon>
    </lineage>
</organism>
<proteinExistence type="inferred from homology"/>
<keyword evidence="3" id="KW-1133">Transmembrane helix</keyword>
<dbReference type="GO" id="GO:0003723">
    <property type="term" value="F:RNA binding"/>
    <property type="evidence" value="ECO:0007669"/>
    <property type="project" value="TreeGrafter"/>
</dbReference>
<evidence type="ECO:0000313" key="4">
    <source>
        <dbReference type="Proteomes" id="UP000887575"/>
    </source>
</evidence>
<dbReference type="PANTHER" id="PTHR34253">
    <property type="entry name" value="PROTEIN LLP HOMOLOG"/>
    <property type="match status" value="1"/>
</dbReference>
<feature type="region of interest" description="Disordered" evidence="2">
    <location>
        <begin position="149"/>
        <end position="204"/>
    </location>
</feature>
<dbReference type="Proteomes" id="UP000887575">
    <property type="component" value="Unassembled WGS sequence"/>
</dbReference>
<feature type="compositionally biased region" description="Basic residues" evidence="2">
    <location>
        <begin position="181"/>
        <end position="204"/>
    </location>
</feature>
<feature type="transmembrane region" description="Helical" evidence="3">
    <location>
        <begin position="6"/>
        <end position="28"/>
    </location>
</feature>
<accession>A0AAF3FDS3</accession>
<name>A0AAF3FDS3_9BILA</name>
<dbReference type="PROSITE" id="PS51257">
    <property type="entry name" value="PROKAR_LIPOPROTEIN"/>
    <property type="match status" value="1"/>
</dbReference>
<dbReference type="InterPro" id="IPR018784">
    <property type="entry name" value="LLPH-like"/>
</dbReference>
<evidence type="ECO:0000256" key="3">
    <source>
        <dbReference type="SAM" id="Phobius"/>
    </source>
</evidence>
<keyword evidence="3" id="KW-0472">Membrane</keyword>
<dbReference type="PANTHER" id="PTHR34253:SF1">
    <property type="entry name" value="PROTEIN LLP HOMOLOG"/>
    <property type="match status" value="1"/>
</dbReference>
<comment type="similarity">
    <text evidence="1">Belongs to the learning-associated protein family.</text>
</comment>
<evidence type="ECO:0000256" key="1">
    <source>
        <dbReference type="ARBA" id="ARBA00034118"/>
    </source>
</evidence>
<dbReference type="AlphaFoldDB" id="A0AAF3FDS3"/>
<keyword evidence="3" id="KW-0812">Transmembrane</keyword>
<dbReference type="WBParaSite" id="MBELARI_LOCUS5111">
    <property type="protein sequence ID" value="MBELARI_LOCUS5111"/>
    <property type="gene ID" value="MBELARI_LOCUS5111"/>
</dbReference>
<dbReference type="GO" id="GO:0097484">
    <property type="term" value="P:dendrite extension"/>
    <property type="evidence" value="ECO:0007669"/>
    <property type="project" value="TreeGrafter"/>
</dbReference>
<reference evidence="5" key="1">
    <citation type="submission" date="2024-02" db="UniProtKB">
        <authorList>
            <consortium name="WormBaseParasite"/>
        </authorList>
    </citation>
    <scope>IDENTIFICATION</scope>
</reference>
<keyword evidence="4" id="KW-1185">Reference proteome</keyword>
<evidence type="ECO:0000256" key="2">
    <source>
        <dbReference type="SAM" id="MobiDB-lite"/>
    </source>
</evidence>
<dbReference type="GO" id="GO:0005730">
    <property type="term" value="C:nucleolus"/>
    <property type="evidence" value="ECO:0007669"/>
    <property type="project" value="TreeGrafter"/>
</dbReference>
<feature type="compositionally biased region" description="Polar residues" evidence="2">
    <location>
        <begin position="149"/>
        <end position="166"/>
    </location>
</feature>
<sequence>MDVLKVIFVVLLVIVFGMSVASCSYSTYRWIREQRRIANVEEEIKAFDALIEEANKVNPQAASTIDGQQRVLQPNCTCNARLPRPDPAVMPRLTAHSSLTYMAKSLRSKFKRKMRAIARVKKEPKVLKKLEETLAKKTIEEINASTSVENDATMETDSSTKATINLKTMRKADGNFPKWMSARKVKQVKASNKKVQKNKKKKNR</sequence>
<dbReference type="GO" id="GO:0001099">
    <property type="term" value="F:basal RNA polymerase II transcription machinery binding"/>
    <property type="evidence" value="ECO:0007669"/>
    <property type="project" value="TreeGrafter"/>
</dbReference>
<dbReference type="Pfam" id="PF10169">
    <property type="entry name" value="LLPH"/>
    <property type="match status" value="2"/>
</dbReference>
<protein>
    <submittedName>
        <fullName evidence="5">Uncharacterized protein</fullName>
    </submittedName>
</protein>
<evidence type="ECO:0000313" key="5">
    <source>
        <dbReference type="WBParaSite" id="MBELARI_LOCUS5111"/>
    </source>
</evidence>